<evidence type="ECO:0000259" key="4">
    <source>
        <dbReference type="Pfam" id="PF00370"/>
    </source>
</evidence>
<dbReference type="PANTHER" id="PTHR43095">
    <property type="entry name" value="SUGAR KINASE"/>
    <property type="match status" value="1"/>
</dbReference>
<keyword evidence="7" id="KW-1185">Reference proteome</keyword>
<protein>
    <submittedName>
        <fullName evidence="6">Gluconokinase</fullName>
        <ecNumber evidence="6">2.7.1.12</ecNumber>
    </submittedName>
</protein>
<dbReference type="GO" id="GO:0046316">
    <property type="term" value="F:gluconokinase activity"/>
    <property type="evidence" value="ECO:0007669"/>
    <property type="project" value="UniProtKB-EC"/>
</dbReference>
<dbReference type="InterPro" id="IPR043129">
    <property type="entry name" value="ATPase_NBD"/>
</dbReference>
<evidence type="ECO:0000313" key="7">
    <source>
        <dbReference type="Proteomes" id="UP001442841"/>
    </source>
</evidence>
<dbReference type="EC" id="2.7.1.12" evidence="6"/>
<dbReference type="SUPFAM" id="SSF53067">
    <property type="entry name" value="Actin-like ATPase domain"/>
    <property type="match status" value="2"/>
</dbReference>
<organism evidence="6 7">
    <name type="scientific">Ammonicoccus fulvus</name>
    <dbReference type="NCBI Taxonomy" id="3138240"/>
    <lineage>
        <taxon>Bacteria</taxon>
        <taxon>Bacillati</taxon>
        <taxon>Actinomycetota</taxon>
        <taxon>Actinomycetes</taxon>
        <taxon>Propionibacteriales</taxon>
        <taxon>Propionibacteriaceae</taxon>
        <taxon>Ammonicoccus</taxon>
    </lineage>
</organism>
<dbReference type="Pfam" id="PF00370">
    <property type="entry name" value="FGGY_N"/>
    <property type="match status" value="1"/>
</dbReference>
<evidence type="ECO:0000256" key="3">
    <source>
        <dbReference type="ARBA" id="ARBA00022777"/>
    </source>
</evidence>
<evidence type="ECO:0000256" key="2">
    <source>
        <dbReference type="ARBA" id="ARBA00022679"/>
    </source>
</evidence>
<keyword evidence="3" id="KW-0418">Kinase</keyword>
<evidence type="ECO:0000256" key="1">
    <source>
        <dbReference type="ARBA" id="ARBA00009156"/>
    </source>
</evidence>
<dbReference type="InterPro" id="IPR018485">
    <property type="entry name" value="FGGY_C"/>
</dbReference>
<keyword evidence="2 6" id="KW-0808">Transferase</keyword>
<gene>
    <name evidence="6" type="ORF">AADG42_06315</name>
</gene>
<dbReference type="Gene3D" id="3.30.420.40">
    <property type="match status" value="2"/>
</dbReference>
<dbReference type="InterPro" id="IPR000577">
    <property type="entry name" value="Carb_kinase_FGGY"/>
</dbReference>
<dbReference type="EMBL" id="CP154795">
    <property type="protein sequence ID" value="XAN06933.1"/>
    <property type="molecule type" value="Genomic_DNA"/>
</dbReference>
<accession>A0ABZ3FQ51</accession>
<dbReference type="PIRSF" id="PIRSF000538">
    <property type="entry name" value="GlpK"/>
    <property type="match status" value="1"/>
</dbReference>
<feature type="domain" description="Carbohydrate kinase FGGY C-terminal" evidence="5">
    <location>
        <begin position="299"/>
        <end position="446"/>
    </location>
</feature>
<dbReference type="Pfam" id="PF02782">
    <property type="entry name" value="FGGY_C"/>
    <property type="match status" value="1"/>
</dbReference>
<sequence>MSFSTTIDEAVGPLVLALDVGSTGTRGGLYDARGLPVKGARLKILHSFTTAGDGTSTMDADQVTDEIRACIDHCATQFDAPIAGVALDTFAASLVGVDAEHRAITPTFTYADSRCAPQVSYLRATLDEDETQQHTGTRQHTSYLPPRFLWLKENHADAFGRARRWLSLGEYAWLRIIGTTAAGTSTAAWTGMLNRHTCTWDEPLAATVGVPIEKLSPVAHPSQPLRPAIDIAQTWPTLADAMWFAPVSDGHTQSFGAGATDSSRLVLSAATSGALRRVITGAVDDLPRGLWCYRLDEERSILGGAINDVGRAMTWLENTFQLPEPEVVIDYLNGDPHTDTPLVLPWFTGERSTGWIGDARAVLSGVSAATTPLELYRGTVEGIALAYQRMLTELLLVEGRPAEIVGTGRVTLDHPGLLQMIADATGAPVTPVTIKRSTLHGTALHALDVLAPHVERADVTRAETLRPHPERRGYYRRRVERFRVLYDKVYAR</sequence>
<comment type="similarity">
    <text evidence="1">Belongs to the FGGY kinase family.</text>
</comment>
<feature type="domain" description="Carbohydrate kinase FGGY N-terminal" evidence="4">
    <location>
        <begin position="15"/>
        <end position="222"/>
    </location>
</feature>
<dbReference type="Proteomes" id="UP001442841">
    <property type="component" value="Chromosome"/>
</dbReference>
<dbReference type="RefSeq" id="WP_425308374.1">
    <property type="nucleotide sequence ID" value="NZ_CP154795.1"/>
</dbReference>
<name>A0ABZ3FQ51_9ACTN</name>
<proteinExistence type="inferred from homology"/>
<evidence type="ECO:0000259" key="5">
    <source>
        <dbReference type="Pfam" id="PF02782"/>
    </source>
</evidence>
<dbReference type="InterPro" id="IPR018484">
    <property type="entry name" value="FGGY_N"/>
</dbReference>
<evidence type="ECO:0000313" key="6">
    <source>
        <dbReference type="EMBL" id="XAN06933.1"/>
    </source>
</evidence>
<dbReference type="PANTHER" id="PTHR43095:SF2">
    <property type="entry name" value="GLUCONOKINASE"/>
    <property type="match status" value="1"/>
</dbReference>
<dbReference type="InterPro" id="IPR050406">
    <property type="entry name" value="FGGY_Carb_Kinase"/>
</dbReference>
<reference evidence="6 7" key="1">
    <citation type="submission" date="2024-04" db="EMBL/GenBank/DDBJ databases">
        <title>Isolation of an actinomycete strain from pig manure.</title>
        <authorList>
            <person name="Gong T."/>
            <person name="Yu Z."/>
            <person name="An M."/>
            <person name="Wei C."/>
            <person name="Yang W."/>
            <person name="Liu L."/>
        </authorList>
    </citation>
    <scope>NUCLEOTIDE SEQUENCE [LARGE SCALE GENOMIC DNA]</scope>
    <source>
        <strain evidence="6 7">ZF39</strain>
    </source>
</reference>